<keyword evidence="2" id="KW-0805">Transcription regulation</keyword>
<name>A0A1V6RZ45_9EURO</name>
<feature type="region of interest" description="Disordered" evidence="6">
    <location>
        <begin position="38"/>
        <end position="114"/>
    </location>
</feature>
<evidence type="ECO:0000256" key="2">
    <source>
        <dbReference type="ARBA" id="ARBA00023015"/>
    </source>
</evidence>
<evidence type="ECO:0000313" key="9">
    <source>
        <dbReference type="Proteomes" id="UP000191518"/>
    </source>
</evidence>
<dbReference type="SMART" id="SM00906">
    <property type="entry name" value="Fungal_trans"/>
    <property type="match status" value="1"/>
</dbReference>
<dbReference type="CDD" id="cd12148">
    <property type="entry name" value="fungal_TF_MHR"/>
    <property type="match status" value="1"/>
</dbReference>
<dbReference type="PANTHER" id="PTHR47171:SF6">
    <property type="entry name" value="SPECIFIC TRANSCRIPTION FACTOR, PUTATIVE (AFU_ORTHOLOGUE AFUA_2G06130)-RELATED"/>
    <property type="match status" value="1"/>
</dbReference>
<evidence type="ECO:0000256" key="5">
    <source>
        <dbReference type="ARBA" id="ARBA00023242"/>
    </source>
</evidence>
<dbReference type="AlphaFoldDB" id="A0A1V6RZ45"/>
<evidence type="ECO:0000256" key="1">
    <source>
        <dbReference type="ARBA" id="ARBA00022833"/>
    </source>
</evidence>
<comment type="caution">
    <text evidence="8">The sequence shown here is derived from an EMBL/GenBank/DDBJ whole genome shotgun (WGS) entry which is preliminary data.</text>
</comment>
<evidence type="ECO:0000313" key="8">
    <source>
        <dbReference type="EMBL" id="OQE07057.1"/>
    </source>
</evidence>
<evidence type="ECO:0000256" key="3">
    <source>
        <dbReference type="ARBA" id="ARBA00023125"/>
    </source>
</evidence>
<evidence type="ECO:0000259" key="7">
    <source>
        <dbReference type="SMART" id="SM00906"/>
    </source>
</evidence>
<organism evidence="8 9">
    <name type="scientific">Penicillium vulpinum</name>
    <dbReference type="NCBI Taxonomy" id="29845"/>
    <lineage>
        <taxon>Eukaryota</taxon>
        <taxon>Fungi</taxon>
        <taxon>Dikarya</taxon>
        <taxon>Ascomycota</taxon>
        <taxon>Pezizomycotina</taxon>
        <taxon>Eurotiomycetes</taxon>
        <taxon>Eurotiomycetidae</taxon>
        <taxon>Eurotiales</taxon>
        <taxon>Aspergillaceae</taxon>
        <taxon>Penicillium</taxon>
    </lineage>
</organism>
<keyword evidence="1" id="KW-0862">Zinc</keyword>
<dbReference type="GO" id="GO:0003677">
    <property type="term" value="F:DNA binding"/>
    <property type="evidence" value="ECO:0007669"/>
    <property type="project" value="UniProtKB-KW"/>
</dbReference>
<dbReference type="GO" id="GO:0006351">
    <property type="term" value="P:DNA-templated transcription"/>
    <property type="evidence" value="ECO:0007669"/>
    <property type="project" value="InterPro"/>
</dbReference>
<feature type="domain" description="Xylanolytic transcriptional activator regulatory" evidence="7">
    <location>
        <begin position="294"/>
        <end position="363"/>
    </location>
</feature>
<proteinExistence type="predicted"/>
<dbReference type="EMBL" id="MDYP01000015">
    <property type="protein sequence ID" value="OQE07057.1"/>
    <property type="molecule type" value="Genomic_DNA"/>
</dbReference>
<keyword evidence="5" id="KW-0539">Nucleus</keyword>
<evidence type="ECO:0000256" key="6">
    <source>
        <dbReference type="SAM" id="MobiDB-lite"/>
    </source>
</evidence>
<keyword evidence="3" id="KW-0238">DNA-binding</keyword>
<reference evidence="9" key="1">
    <citation type="journal article" date="2017" name="Nat. Microbiol.">
        <title>Global analysis of biosynthetic gene clusters reveals vast potential of secondary metabolite production in Penicillium species.</title>
        <authorList>
            <person name="Nielsen J.C."/>
            <person name="Grijseels S."/>
            <person name="Prigent S."/>
            <person name="Ji B."/>
            <person name="Dainat J."/>
            <person name="Nielsen K.F."/>
            <person name="Frisvad J.C."/>
            <person name="Workman M."/>
            <person name="Nielsen J."/>
        </authorList>
    </citation>
    <scope>NUCLEOTIDE SEQUENCE [LARGE SCALE GENOMIC DNA]</scope>
    <source>
        <strain evidence="9">IBT 29486</strain>
    </source>
</reference>
<dbReference type="Proteomes" id="UP000191518">
    <property type="component" value="Unassembled WGS sequence"/>
</dbReference>
<gene>
    <name evidence="8" type="ORF">PENVUL_c015G08888</name>
</gene>
<protein>
    <recommendedName>
        <fullName evidence="7">Xylanolytic transcriptional activator regulatory domain-containing protein</fullName>
    </recommendedName>
</protein>
<dbReference type="GO" id="GO:0008270">
    <property type="term" value="F:zinc ion binding"/>
    <property type="evidence" value="ECO:0007669"/>
    <property type="project" value="InterPro"/>
</dbReference>
<feature type="compositionally biased region" description="Polar residues" evidence="6">
    <location>
        <begin position="38"/>
        <end position="63"/>
    </location>
</feature>
<keyword evidence="9" id="KW-1185">Reference proteome</keyword>
<sequence>MELTFLISRDGTNARGHARRACNACRHKKKRCYHNTPQEQLADGSSSPNISGVTSSQGVASQGSRREPVIRNRSASPRAERSSSSPLQNPVEQRAESHITPDTGTAAEGSQESRRFACDSNPIATLMEHNESRLQKGLSQKGDVGAWLGPEENAIEQGETPGSSSQTAPGTHVHPDWLPSKFCQEALIDIYFRRIHPLLPLLDEDEVRAQHRAGSLPLRLVQVICLVAAKDRGAVPFLCLGPYSKLLPLDRFCNIIYTDAMQNISRRAEKKVLAIQILALLSLHEWSSTGSEDCSLNLAQAIHHAQTMGLHLLRPDQHSGTSSRGVFWCLWSLDRWNAAMNGRPLMIHDGDRSQGVDDVVSMFQSPFRVWLRIADKLGEVIHFYRPVMKGVDQSNLDLPFFEDIVEHCEAWDMSPDLFESLELVYHSVIILATHSSGLQGRSQPRASKIRQSHSILTIASLSCNQDIRNFLPFPMIGYTISLVFSVTYKQLRESKLPSARHTAISQLRLFHQCLKKIGTTWWSAAVMTRLGQRVLNNIQPTIDQERSTGSEIDITRLNSQPESNHISPQPLASASNAQSHSAIDIAQVARRINTGSQSAHRLADHRLGSDKPSSFEVDSTPFLTSTGIEDFDTFFGNFLDVSFPNYSDDQLLLDLDLTDFDVVHHHLP</sequence>
<dbReference type="InterPro" id="IPR007219">
    <property type="entry name" value="XnlR_reg_dom"/>
</dbReference>
<feature type="compositionally biased region" description="Low complexity" evidence="6">
    <location>
        <begin position="73"/>
        <end position="86"/>
    </location>
</feature>
<dbReference type="STRING" id="29845.A0A1V6RZ45"/>
<accession>A0A1V6RZ45</accession>
<dbReference type="PANTHER" id="PTHR47171">
    <property type="entry name" value="FARA-RELATED"/>
    <property type="match status" value="1"/>
</dbReference>
<keyword evidence="4" id="KW-0804">Transcription</keyword>
<evidence type="ECO:0000256" key="4">
    <source>
        <dbReference type="ARBA" id="ARBA00023163"/>
    </source>
</evidence>
<dbReference type="InterPro" id="IPR052073">
    <property type="entry name" value="Amide_Lactam_Regulators"/>
</dbReference>
<dbReference type="Pfam" id="PF04082">
    <property type="entry name" value="Fungal_trans"/>
    <property type="match status" value="1"/>
</dbReference>